<keyword evidence="3" id="KW-1185">Reference proteome</keyword>
<evidence type="ECO:0000259" key="1">
    <source>
        <dbReference type="Pfam" id="PF08442"/>
    </source>
</evidence>
<dbReference type="SUPFAM" id="SSF56059">
    <property type="entry name" value="Glutathione synthetase ATP-binding domain-like"/>
    <property type="match status" value="1"/>
</dbReference>
<dbReference type="Ensembl" id="ENSTGET00000030146.1">
    <property type="protein sequence ID" value="ENSTGEP00000025323.1"/>
    <property type="gene ID" value="ENSTGEG00000020408.1"/>
</dbReference>
<dbReference type="GO" id="GO:0006099">
    <property type="term" value="P:tricarboxylic acid cycle"/>
    <property type="evidence" value="ECO:0007669"/>
    <property type="project" value="UniProtKB-UniPathway"/>
</dbReference>
<dbReference type="GO" id="GO:0005524">
    <property type="term" value="F:ATP binding"/>
    <property type="evidence" value="ECO:0007669"/>
    <property type="project" value="InterPro"/>
</dbReference>
<dbReference type="Gene3D" id="3.30.1490.20">
    <property type="entry name" value="ATP-grasp fold, A domain"/>
    <property type="match status" value="1"/>
</dbReference>
<reference evidence="2" key="3">
    <citation type="submission" date="2025-09" db="UniProtKB">
        <authorList>
            <consortium name="Ensembl"/>
        </authorList>
    </citation>
    <scope>IDENTIFICATION</scope>
</reference>
<dbReference type="GO" id="GO:0006104">
    <property type="term" value="P:succinyl-CoA metabolic process"/>
    <property type="evidence" value="ECO:0007669"/>
    <property type="project" value="TreeGrafter"/>
</dbReference>
<dbReference type="InterPro" id="IPR013815">
    <property type="entry name" value="ATP_grasp_subdomain_1"/>
</dbReference>
<dbReference type="AlphaFoldDB" id="A0A8D2K5L0"/>
<accession>A0A8D2K5L0</accession>
<feature type="domain" description="ATP-grasp fold succinyl-CoA synthetase-type" evidence="1">
    <location>
        <begin position="55"/>
        <end position="174"/>
    </location>
</feature>
<organism evidence="2 3">
    <name type="scientific">Theropithecus gelada</name>
    <name type="common">Gelada baboon</name>
    <dbReference type="NCBI Taxonomy" id="9565"/>
    <lineage>
        <taxon>Eukaryota</taxon>
        <taxon>Metazoa</taxon>
        <taxon>Chordata</taxon>
        <taxon>Craniata</taxon>
        <taxon>Vertebrata</taxon>
        <taxon>Euteleostomi</taxon>
        <taxon>Mammalia</taxon>
        <taxon>Eutheria</taxon>
        <taxon>Euarchontoglires</taxon>
        <taxon>Primates</taxon>
        <taxon>Haplorrhini</taxon>
        <taxon>Catarrhini</taxon>
        <taxon>Cercopithecidae</taxon>
        <taxon>Cercopithecinae</taxon>
        <taxon>Theropithecus</taxon>
    </lineage>
</organism>
<dbReference type="Gene3D" id="3.30.470.20">
    <property type="entry name" value="ATP-grasp fold, B domain"/>
    <property type="match status" value="1"/>
</dbReference>
<dbReference type="GO" id="GO:0042709">
    <property type="term" value="C:succinate-CoA ligase complex"/>
    <property type="evidence" value="ECO:0007669"/>
    <property type="project" value="TreeGrafter"/>
</dbReference>
<name>A0A8D2K5L0_THEGE</name>
<evidence type="ECO:0000313" key="3">
    <source>
        <dbReference type="Proteomes" id="UP000694411"/>
    </source>
</evidence>
<dbReference type="Pfam" id="PF08442">
    <property type="entry name" value="ATP-grasp_2"/>
    <property type="match status" value="1"/>
</dbReference>
<dbReference type="GO" id="GO:0004775">
    <property type="term" value="F:succinate-CoA ligase (ADP-forming) activity"/>
    <property type="evidence" value="ECO:0007669"/>
    <property type="project" value="TreeGrafter"/>
</dbReference>
<reference evidence="2" key="1">
    <citation type="submission" date="2018-05" db="EMBL/GenBank/DDBJ databases">
        <title>Whole genome of Theropithecus gelada.</title>
        <authorList>
            <person name="Chiou K.L."/>
            <person name="Snyder-Mackler N."/>
        </authorList>
    </citation>
    <scope>NUCLEOTIDE SEQUENCE [LARGE SCALE GENOMIC DNA]</scope>
</reference>
<dbReference type="UniPathway" id="UPA00223">
    <property type="reaction ID" value="UER00999"/>
</dbReference>
<proteinExistence type="predicted"/>
<dbReference type="InterPro" id="IPR013650">
    <property type="entry name" value="ATP-grasp_succ-CoA_synth-type"/>
</dbReference>
<reference evidence="2" key="2">
    <citation type="submission" date="2025-08" db="UniProtKB">
        <authorList>
            <consortium name="Ensembl"/>
        </authorList>
    </citation>
    <scope>IDENTIFICATION</scope>
</reference>
<protein>
    <recommendedName>
        <fullName evidence="1">ATP-grasp fold succinyl-CoA synthetase-type domain-containing protein</fullName>
    </recommendedName>
</protein>
<dbReference type="PANTHER" id="PTHR11815:SF13">
    <property type="entry name" value="ATP-GRASP FOLD SUCCINYL-COA SYNTHETASE-TYPE DOMAIN-CONTAINING PROTEIN"/>
    <property type="match status" value="1"/>
</dbReference>
<dbReference type="PANTHER" id="PTHR11815">
    <property type="entry name" value="SUCCINYL-COA SYNTHETASE BETA CHAIN"/>
    <property type="match status" value="1"/>
</dbReference>
<evidence type="ECO:0000313" key="2">
    <source>
        <dbReference type="Ensembl" id="ENSTGEP00000025323.1"/>
    </source>
</evidence>
<dbReference type="GO" id="GO:0005739">
    <property type="term" value="C:mitochondrion"/>
    <property type="evidence" value="ECO:0007669"/>
    <property type="project" value="TreeGrafter"/>
</dbReference>
<dbReference type="Proteomes" id="UP000694411">
    <property type="component" value="Chromosome 13"/>
</dbReference>
<sequence length="177" mass="19517">MAASMFYSRLLATATLRSHLPWMALRATAQALGGSGLLNNHGLQVQQKQHRNLSLHEYMSMELLQEAGISVPKGYVWQSHQMKLIAGKFSGTHKGKGTFESGLKGGVKTVFPPEEAKDVSSQMIGKKLFTKQMGEKGRICNQALERKYPRGEDYSAIVMERSFQGPVLIGSSYGINL</sequence>